<dbReference type="SMART" id="SM00233">
    <property type="entry name" value="PH"/>
    <property type="match status" value="1"/>
</dbReference>
<dbReference type="RefSeq" id="XP_003288918.1">
    <property type="nucleotide sequence ID" value="XM_003288870.1"/>
</dbReference>
<reference evidence="6" key="1">
    <citation type="journal article" date="2011" name="Genome Biol.">
        <title>Comparative genomics of the social amoebae Dictyostelium discoideum and Dictyostelium purpureum.</title>
        <authorList>
            <consortium name="US DOE Joint Genome Institute (JGI-PGF)"/>
            <person name="Sucgang R."/>
            <person name="Kuo A."/>
            <person name="Tian X."/>
            <person name="Salerno W."/>
            <person name="Parikh A."/>
            <person name="Feasley C.L."/>
            <person name="Dalin E."/>
            <person name="Tu H."/>
            <person name="Huang E."/>
            <person name="Barry K."/>
            <person name="Lindquist E."/>
            <person name="Shapiro H."/>
            <person name="Bruce D."/>
            <person name="Schmutz J."/>
            <person name="Salamov A."/>
            <person name="Fey P."/>
            <person name="Gaudet P."/>
            <person name="Anjard C."/>
            <person name="Babu M.M."/>
            <person name="Basu S."/>
            <person name="Bushmanova Y."/>
            <person name="van der Wel H."/>
            <person name="Katoh-Kurasawa M."/>
            <person name="Dinh C."/>
            <person name="Coutinho P.M."/>
            <person name="Saito T."/>
            <person name="Elias M."/>
            <person name="Schaap P."/>
            <person name="Kay R.R."/>
            <person name="Henrissat B."/>
            <person name="Eichinger L."/>
            <person name="Rivero F."/>
            <person name="Putnam N.H."/>
            <person name="West C.M."/>
            <person name="Loomis W.F."/>
            <person name="Chisholm R.L."/>
            <person name="Shaulsky G."/>
            <person name="Strassmann J.E."/>
            <person name="Queller D.C."/>
            <person name="Kuspa A."/>
            <person name="Grigoriev I.V."/>
        </authorList>
    </citation>
    <scope>NUCLEOTIDE SEQUENCE [LARGE SCALE GENOMIC DNA]</scope>
    <source>
        <strain evidence="6">QSDP1</strain>
    </source>
</reference>
<feature type="compositionally biased region" description="Low complexity" evidence="3">
    <location>
        <begin position="439"/>
        <end position="449"/>
    </location>
</feature>
<dbReference type="Proteomes" id="UP000001064">
    <property type="component" value="Unassembled WGS sequence"/>
</dbReference>
<proteinExistence type="predicted"/>
<dbReference type="PROSITE" id="PS50003">
    <property type="entry name" value="PH_DOMAIN"/>
    <property type="match status" value="1"/>
</dbReference>
<feature type="compositionally biased region" description="Basic and acidic residues" evidence="3">
    <location>
        <begin position="548"/>
        <end position="563"/>
    </location>
</feature>
<keyword evidence="1" id="KW-0597">Phosphoprotein</keyword>
<feature type="region of interest" description="Disordered" evidence="3">
    <location>
        <begin position="72"/>
        <end position="127"/>
    </location>
</feature>
<dbReference type="GO" id="GO:0005769">
    <property type="term" value="C:early endosome"/>
    <property type="evidence" value="ECO:0000318"/>
    <property type="project" value="GO_Central"/>
</dbReference>
<evidence type="ECO:0000256" key="1">
    <source>
        <dbReference type="ARBA" id="ARBA00022553"/>
    </source>
</evidence>
<feature type="compositionally biased region" description="Low complexity" evidence="3">
    <location>
        <begin position="566"/>
        <end position="626"/>
    </location>
</feature>
<feature type="compositionally biased region" description="Low complexity" evidence="3">
    <location>
        <begin position="105"/>
        <end position="126"/>
    </location>
</feature>
<dbReference type="GeneID" id="10499600"/>
<dbReference type="Gene3D" id="2.30.29.30">
    <property type="entry name" value="Pleckstrin-homology domain (PH domain)/Phosphotyrosine-binding domain (PTB)"/>
    <property type="match status" value="1"/>
</dbReference>
<protein>
    <recommendedName>
        <fullName evidence="4">PH domain-containing protein</fullName>
    </recommendedName>
</protein>
<feature type="compositionally biased region" description="Low complexity" evidence="3">
    <location>
        <begin position="535"/>
        <end position="547"/>
    </location>
</feature>
<feature type="compositionally biased region" description="Low complexity" evidence="3">
    <location>
        <begin position="78"/>
        <end position="87"/>
    </location>
</feature>
<dbReference type="InterPro" id="IPR045188">
    <property type="entry name" value="Boi1/Boi2-like"/>
</dbReference>
<dbReference type="GO" id="GO:0007032">
    <property type="term" value="P:endosome organization"/>
    <property type="evidence" value="ECO:0000318"/>
    <property type="project" value="GO_Central"/>
</dbReference>
<feature type="compositionally biased region" description="Basic and acidic residues" evidence="3">
    <location>
        <begin position="18"/>
        <end position="31"/>
    </location>
</feature>
<dbReference type="FunCoup" id="F0ZND4">
    <property type="interactions" value="325"/>
</dbReference>
<dbReference type="AlphaFoldDB" id="F0ZND4"/>
<dbReference type="GO" id="GO:0005802">
    <property type="term" value="C:trans-Golgi network"/>
    <property type="evidence" value="ECO:0000318"/>
    <property type="project" value="GO_Central"/>
</dbReference>
<feature type="region of interest" description="Disordered" evidence="3">
    <location>
        <begin position="418"/>
        <end position="475"/>
    </location>
</feature>
<dbReference type="GO" id="GO:0042147">
    <property type="term" value="P:retrograde transport, endosome to Golgi"/>
    <property type="evidence" value="ECO:0000318"/>
    <property type="project" value="GO_Central"/>
</dbReference>
<dbReference type="OrthoDB" id="10261837at2759"/>
<feature type="coiled-coil region" evidence="2">
    <location>
        <begin position="33"/>
        <end position="67"/>
    </location>
</feature>
<dbReference type="SUPFAM" id="SSF50729">
    <property type="entry name" value="PH domain-like"/>
    <property type="match status" value="1"/>
</dbReference>
<organism evidence="5 6">
    <name type="scientific">Dictyostelium purpureum</name>
    <name type="common">Slime mold</name>
    <dbReference type="NCBI Taxonomy" id="5786"/>
    <lineage>
        <taxon>Eukaryota</taxon>
        <taxon>Amoebozoa</taxon>
        <taxon>Evosea</taxon>
        <taxon>Eumycetozoa</taxon>
        <taxon>Dictyostelia</taxon>
        <taxon>Dictyosteliales</taxon>
        <taxon>Dictyosteliaceae</taxon>
        <taxon>Dictyostelium</taxon>
    </lineage>
</organism>
<dbReference type="Pfam" id="PF00169">
    <property type="entry name" value="PH"/>
    <property type="match status" value="1"/>
</dbReference>
<dbReference type="GO" id="GO:0001881">
    <property type="term" value="P:receptor recycling"/>
    <property type="evidence" value="ECO:0000318"/>
    <property type="project" value="GO_Central"/>
</dbReference>
<keyword evidence="6" id="KW-1185">Reference proteome</keyword>
<dbReference type="GO" id="GO:0055037">
    <property type="term" value="C:recycling endosome"/>
    <property type="evidence" value="ECO:0000318"/>
    <property type="project" value="GO_Central"/>
</dbReference>
<feature type="region of interest" description="Disordered" evidence="3">
    <location>
        <begin position="177"/>
        <end position="196"/>
    </location>
</feature>
<dbReference type="InterPro" id="IPR001849">
    <property type="entry name" value="PH_domain"/>
</dbReference>
<sequence>MEKLENQEQKGSNTSINKSEDQIKDNTDGVDKISDLENKIKLLSLQLESERQNKTQIEYENKNLKKILEELSPLKTTNNNSSSSSSSSGGGGNDINNTAAVSTPSMNSNNSSLSNGASNNNGSNNGTPTLVSSAALLNSAQQIISNNKKLEDTITKFEDQVMQLKLSLTKRASTHSLPLKSYSPSNMSPSTPSSNSVLESQKLLQTKLDTFEQKYSSIKNILLDMANTSVDYDTDNNNSNKIENNVNNNINAAPTIPTATNNEINININIDINNNNNNDSNNNDDSNNNSNKEIEEKIEIEKENNKFIDNNNDEINSIGYNNKINNETDSGDHILLDKEAIDTATNNSSISVNIDSNSTLSIPEDETSSTKISSDNLILQNQPITTFVLEEYPLDNSSNNNIDNIDNNNNTDIIVNKTEEIEPEKEKEREEKQNNLLLDSGSDSESCSESDTDKSTIKSSSDSINGKDKDPFITPVEQPKLNINIYKDEEDAKPITKYIVAPEDVSSLPDPPSTVPTIIPKPVSLQKNKLANTASLSSSPKPSSPIQSHREKENKKEKEKEQQEPTDLNNNNNNNNSNNTNINTLNNNINGSSNQITTTTTTATTTPLASSTISLPSSTSTSSSCNFETTSNSEEIINNVRVIPLSDIVKEGHLKKKGGGEGGRRNWTIRWFKLKDDSLSYYKKRKDSKPKGIIKLSHSKVETHSGKPFGIVILSGINSKNIMRDYLLMAETKKEQEEWIQSISEVINKLQGLG</sequence>
<dbReference type="GO" id="GO:0005829">
    <property type="term" value="C:cytosol"/>
    <property type="evidence" value="ECO:0007669"/>
    <property type="project" value="GOC"/>
</dbReference>
<dbReference type="EMBL" id="GL871093">
    <property type="protein sequence ID" value="EGC34542.1"/>
    <property type="molecule type" value="Genomic_DNA"/>
</dbReference>
<evidence type="ECO:0000313" key="5">
    <source>
        <dbReference type="EMBL" id="EGC34542.1"/>
    </source>
</evidence>
<feature type="compositionally biased region" description="Low complexity" evidence="3">
    <location>
        <begin position="181"/>
        <end position="196"/>
    </location>
</feature>
<evidence type="ECO:0000256" key="3">
    <source>
        <dbReference type="SAM" id="MobiDB-lite"/>
    </source>
</evidence>
<name>F0ZND4_DICPU</name>
<feature type="coiled-coil region" evidence="2">
    <location>
        <begin position="140"/>
        <end position="167"/>
    </location>
</feature>
<feature type="domain" description="PH" evidence="4">
    <location>
        <begin position="647"/>
        <end position="748"/>
    </location>
</feature>
<feature type="region of interest" description="Disordered" evidence="3">
    <location>
        <begin position="531"/>
        <end position="626"/>
    </location>
</feature>
<dbReference type="PANTHER" id="PTHR22902:SF27">
    <property type="entry name" value="PLECKSTRIN HOMOLOGY DOMAIN-CONTAINING FAMILY A MEMBER 3"/>
    <property type="match status" value="1"/>
</dbReference>
<dbReference type="InParanoid" id="F0ZND4"/>
<feature type="region of interest" description="Disordered" evidence="3">
    <location>
        <begin position="503"/>
        <end position="522"/>
    </location>
</feature>
<accession>F0ZND4</accession>
<feature type="region of interest" description="Disordered" evidence="3">
    <location>
        <begin position="1"/>
        <end position="31"/>
    </location>
</feature>
<dbReference type="OMA" id="KNIMRDY"/>
<dbReference type="VEuPathDB" id="AmoebaDB:DICPUDRAFT_94775"/>
<evidence type="ECO:0000259" key="4">
    <source>
        <dbReference type="PROSITE" id="PS50003"/>
    </source>
</evidence>
<feature type="compositionally biased region" description="Basic and acidic residues" evidence="3">
    <location>
        <begin position="418"/>
        <end position="433"/>
    </location>
</feature>
<gene>
    <name evidence="5" type="ORF">DICPUDRAFT_94775</name>
</gene>
<dbReference type="InterPro" id="IPR011993">
    <property type="entry name" value="PH-like_dom_sf"/>
</dbReference>
<feature type="compositionally biased region" description="Polar residues" evidence="3">
    <location>
        <begin position="94"/>
        <end position="104"/>
    </location>
</feature>
<evidence type="ECO:0000313" key="6">
    <source>
        <dbReference type="Proteomes" id="UP000001064"/>
    </source>
</evidence>
<keyword evidence="2" id="KW-0175">Coiled coil</keyword>
<feature type="region of interest" description="Disordered" evidence="3">
    <location>
        <begin position="355"/>
        <end position="374"/>
    </location>
</feature>
<dbReference type="PANTHER" id="PTHR22902">
    <property type="entry name" value="SESQUIPEDALIAN"/>
    <property type="match status" value="1"/>
</dbReference>
<evidence type="ECO:0000256" key="2">
    <source>
        <dbReference type="SAM" id="Coils"/>
    </source>
</evidence>
<dbReference type="eggNOG" id="KOG4270">
    <property type="taxonomic scope" value="Eukaryota"/>
</dbReference>
<dbReference type="KEGG" id="dpp:DICPUDRAFT_94775"/>